<sequence length="119" mass="13625">MVQNALRSQGQKLHQLEEVLSTIQLEMRGDLNALIALANKIDKRLFERERERFDSKGSPCARTRFQSRSEGSSGDSVSTLAKRECGTARRHSRWVKKPFTAKTSEHQQQLIRTESNVQI</sequence>
<evidence type="ECO:0000313" key="2">
    <source>
        <dbReference type="EMBL" id="KAF0047553.1"/>
    </source>
</evidence>
<feature type="compositionally biased region" description="Low complexity" evidence="1">
    <location>
        <begin position="68"/>
        <end position="78"/>
    </location>
</feature>
<organism evidence="2 3">
    <name type="scientific">Scophthalmus maximus</name>
    <name type="common">Turbot</name>
    <name type="synonym">Psetta maxima</name>
    <dbReference type="NCBI Taxonomy" id="52904"/>
    <lineage>
        <taxon>Eukaryota</taxon>
        <taxon>Metazoa</taxon>
        <taxon>Chordata</taxon>
        <taxon>Craniata</taxon>
        <taxon>Vertebrata</taxon>
        <taxon>Euteleostomi</taxon>
        <taxon>Actinopterygii</taxon>
        <taxon>Neopterygii</taxon>
        <taxon>Teleostei</taxon>
        <taxon>Neoteleostei</taxon>
        <taxon>Acanthomorphata</taxon>
        <taxon>Carangaria</taxon>
        <taxon>Pleuronectiformes</taxon>
        <taxon>Pleuronectoidei</taxon>
        <taxon>Scophthalmidae</taxon>
        <taxon>Scophthalmus</taxon>
    </lineage>
</organism>
<accession>A0A6A4TMZ7</accession>
<evidence type="ECO:0000313" key="3">
    <source>
        <dbReference type="Proteomes" id="UP000438429"/>
    </source>
</evidence>
<dbReference type="EMBL" id="VEVO01000001">
    <property type="protein sequence ID" value="KAF0047553.1"/>
    <property type="molecule type" value="Genomic_DNA"/>
</dbReference>
<evidence type="ECO:0000256" key="1">
    <source>
        <dbReference type="SAM" id="MobiDB-lite"/>
    </source>
</evidence>
<feature type="region of interest" description="Disordered" evidence="1">
    <location>
        <begin position="52"/>
        <end position="119"/>
    </location>
</feature>
<gene>
    <name evidence="2" type="ORF">F2P81_001186</name>
</gene>
<name>A0A6A4TMZ7_SCOMX</name>
<feature type="compositionally biased region" description="Polar residues" evidence="1">
    <location>
        <begin position="106"/>
        <end position="119"/>
    </location>
</feature>
<reference evidence="2 3" key="1">
    <citation type="submission" date="2019-06" db="EMBL/GenBank/DDBJ databases">
        <title>Draft genomes of female and male turbot (Scophthalmus maximus).</title>
        <authorList>
            <person name="Xu H."/>
            <person name="Xu X.-W."/>
            <person name="Shao C."/>
            <person name="Chen S."/>
        </authorList>
    </citation>
    <scope>NUCLEOTIDE SEQUENCE [LARGE SCALE GENOMIC DNA]</scope>
    <source>
        <strain evidence="2">Ysfricsl-2016a</strain>
        <tissue evidence="2">Blood</tissue>
    </source>
</reference>
<proteinExistence type="predicted"/>
<comment type="caution">
    <text evidence="2">The sequence shown here is derived from an EMBL/GenBank/DDBJ whole genome shotgun (WGS) entry which is preliminary data.</text>
</comment>
<protein>
    <submittedName>
        <fullName evidence="2">Uncharacterized protein</fullName>
    </submittedName>
</protein>
<dbReference type="Proteomes" id="UP000438429">
    <property type="component" value="Unassembled WGS sequence"/>
</dbReference>
<dbReference type="AlphaFoldDB" id="A0A6A4TMZ7"/>